<keyword evidence="1" id="KW-0479">Metal-binding</keyword>
<reference evidence="5 6" key="1">
    <citation type="submission" date="2023-01" db="EMBL/GenBank/DDBJ databases">
        <title>Analysis of 21 Apiospora genomes using comparative genomics revels a genus with tremendous synthesis potential of carbohydrate active enzymes and secondary metabolites.</title>
        <authorList>
            <person name="Sorensen T."/>
        </authorList>
    </citation>
    <scope>NUCLEOTIDE SEQUENCE [LARGE SCALE GENOMIC DNA]</scope>
    <source>
        <strain evidence="5 6">CBS 83171</strain>
    </source>
</reference>
<evidence type="ECO:0000256" key="3">
    <source>
        <dbReference type="SAM" id="SignalP"/>
    </source>
</evidence>
<dbReference type="EMBL" id="JAQQWM010000006">
    <property type="protein sequence ID" value="KAK8059234.1"/>
    <property type="molecule type" value="Genomic_DNA"/>
</dbReference>
<dbReference type="SUPFAM" id="SSF48056">
    <property type="entry name" value="Di-copper centre-containing domain"/>
    <property type="match status" value="1"/>
</dbReference>
<keyword evidence="2" id="KW-0186">Copper</keyword>
<gene>
    <name evidence="5" type="ORF">PG996_009164</name>
</gene>
<dbReference type="PANTHER" id="PTHR11474">
    <property type="entry name" value="TYROSINASE FAMILY MEMBER"/>
    <property type="match status" value="1"/>
</dbReference>
<dbReference type="InterPro" id="IPR050316">
    <property type="entry name" value="Tyrosinase/Hemocyanin"/>
</dbReference>
<dbReference type="InterPro" id="IPR002227">
    <property type="entry name" value="Tyrosinase_Cu-bd"/>
</dbReference>
<dbReference type="InterPro" id="IPR008922">
    <property type="entry name" value="Di-copper_centre_dom_sf"/>
</dbReference>
<feature type="domain" description="Tyrosinase copper-binding" evidence="4">
    <location>
        <begin position="260"/>
        <end position="271"/>
    </location>
</feature>
<accession>A0ABR1UJZ2</accession>
<organism evidence="5 6">
    <name type="scientific">Apiospora saccharicola</name>
    <dbReference type="NCBI Taxonomy" id="335842"/>
    <lineage>
        <taxon>Eukaryota</taxon>
        <taxon>Fungi</taxon>
        <taxon>Dikarya</taxon>
        <taxon>Ascomycota</taxon>
        <taxon>Pezizomycotina</taxon>
        <taxon>Sordariomycetes</taxon>
        <taxon>Xylariomycetidae</taxon>
        <taxon>Amphisphaeriales</taxon>
        <taxon>Apiosporaceae</taxon>
        <taxon>Apiospora</taxon>
    </lineage>
</organism>
<feature type="signal peptide" evidence="3">
    <location>
        <begin position="1"/>
        <end position="23"/>
    </location>
</feature>
<evidence type="ECO:0000313" key="5">
    <source>
        <dbReference type="EMBL" id="KAK8059234.1"/>
    </source>
</evidence>
<dbReference type="PROSITE" id="PS00498">
    <property type="entry name" value="TYROSINASE_2"/>
    <property type="match status" value="1"/>
</dbReference>
<proteinExistence type="predicted"/>
<evidence type="ECO:0000256" key="1">
    <source>
        <dbReference type="ARBA" id="ARBA00022723"/>
    </source>
</evidence>
<name>A0ABR1UJZ2_9PEZI</name>
<evidence type="ECO:0000313" key="6">
    <source>
        <dbReference type="Proteomes" id="UP001446871"/>
    </source>
</evidence>
<protein>
    <recommendedName>
        <fullName evidence="4">Tyrosinase copper-binding domain-containing protein</fullName>
    </recommendedName>
</protein>
<dbReference type="Proteomes" id="UP001446871">
    <property type="component" value="Unassembled WGS sequence"/>
</dbReference>
<keyword evidence="3" id="KW-0732">Signal</keyword>
<feature type="chain" id="PRO_5046931949" description="Tyrosinase copper-binding domain-containing protein" evidence="3">
    <location>
        <begin position="24"/>
        <end position="344"/>
    </location>
</feature>
<evidence type="ECO:0000259" key="4">
    <source>
        <dbReference type="PROSITE" id="PS00498"/>
    </source>
</evidence>
<sequence length="344" mass="37881">MGLSSWTTALLALVATSALPVAAAPSSPSASETCARPYVRKEWRHLTDGQRQQYIGAVQCMMKQPATATATLSIVRNRFEDFLATHVAQTDFVHFVGIFYPYHRLLLHEYEKALWACGKEDFLNSPIFDTTLGFGGNGAFIPGNLSHPELPGFTVGPPNDIPDRSGGGCVVDGPFAGLGTYFGPQNNTEPKSALRCLRRDFSYDSLSGRASPAKIQEAMALPNYGEFEFVTDSQSYHPAGHWGVGGLYGTMTDTYASPADPIFFLHHSNVDRSWWSWQMRDLAARERDMSGPLVMFDYTNQLGGNATLDTPVWVGLGESRVEVKVADLMHIQKGPLCYTYESLY</sequence>
<dbReference type="PRINTS" id="PR00092">
    <property type="entry name" value="TYROSINASE"/>
</dbReference>
<dbReference type="Pfam" id="PF00264">
    <property type="entry name" value="Tyrosinase"/>
    <property type="match status" value="1"/>
</dbReference>
<keyword evidence="6" id="KW-1185">Reference proteome</keyword>
<comment type="caution">
    <text evidence="5">The sequence shown here is derived from an EMBL/GenBank/DDBJ whole genome shotgun (WGS) entry which is preliminary data.</text>
</comment>
<dbReference type="Gene3D" id="1.10.1280.10">
    <property type="entry name" value="Di-copper center containing domain from catechol oxidase"/>
    <property type="match status" value="1"/>
</dbReference>
<dbReference type="PANTHER" id="PTHR11474:SF126">
    <property type="entry name" value="TYROSINASE-LIKE PROTEIN TYR-1-RELATED"/>
    <property type="match status" value="1"/>
</dbReference>
<evidence type="ECO:0000256" key="2">
    <source>
        <dbReference type="ARBA" id="ARBA00023008"/>
    </source>
</evidence>